<dbReference type="InterPro" id="IPR001753">
    <property type="entry name" value="Enoyl-CoA_hydra/iso"/>
</dbReference>
<reference evidence="2 3" key="1">
    <citation type="submission" date="2020-08" db="EMBL/GenBank/DDBJ databases">
        <title>Genomic Encyclopedia of Type Strains, Phase IV (KMG-IV): sequencing the most valuable type-strain genomes for metagenomic binning, comparative biology and taxonomic classification.</title>
        <authorList>
            <person name="Goeker M."/>
        </authorList>
    </citation>
    <scope>NUCLEOTIDE SEQUENCE [LARGE SCALE GENOMIC DNA]</scope>
    <source>
        <strain evidence="2 3">DSM 29853</strain>
    </source>
</reference>
<dbReference type="InterPro" id="IPR051683">
    <property type="entry name" value="Enoyl-CoA_Hydratase/Isomerase"/>
</dbReference>
<dbReference type="InterPro" id="IPR029045">
    <property type="entry name" value="ClpP/crotonase-like_dom_sf"/>
</dbReference>
<keyword evidence="2" id="KW-0456">Lyase</keyword>
<dbReference type="Gene3D" id="3.90.226.10">
    <property type="entry name" value="2-enoyl-CoA Hydratase, Chain A, domain 1"/>
    <property type="match status" value="1"/>
</dbReference>
<protein>
    <submittedName>
        <fullName evidence="2">Methylglutaconyl-CoA hydratase</fullName>
        <ecNumber evidence="2">4.2.1.18</ecNumber>
    </submittedName>
</protein>
<dbReference type="AlphaFoldDB" id="A0A7W6J7F5"/>
<dbReference type="Pfam" id="PF00378">
    <property type="entry name" value="ECH_1"/>
    <property type="match status" value="1"/>
</dbReference>
<organism evidence="2 3">
    <name type="scientific">Gellertiella hungarica</name>
    <dbReference type="NCBI Taxonomy" id="1572859"/>
    <lineage>
        <taxon>Bacteria</taxon>
        <taxon>Pseudomonadati</taxon>
        <taxon>Pseudomonadota</taxon>
        <taxon>Alphaproteobacteria</taxon>
        <taxon>Hyphomicrobiales</taxon>
        <taxon>Rhizobiaceae</taxon>
        <taxon>Gellertiella</taxon>
    </lineage>
</organism>
<name>A0A7W6J7F5_9HYPH</name>
<dbReference type="CDD" id="cd06558">
    <property type="entry name" value="crotonase-like"/>
    <property type="match status" value="1"/>
</dbReference>
<proteinExistence type="inferred from homology"/>
<dbReference type="GO" id="GO:0004490">
    <property type="term" value="F:methylglutaconyl-CoA hydratase activity"/>
    <property type="evidence" value="ECO:0007669"/>
    <property type="project" value="UniProtKB-EC"/>
</dbReference>
<comment type="caution">
    <text evidence="2">The sequence shown here is derived from an EMBL/GenBank/DDBJ whole genome shotgun (WGS) entry which is preliminary data.</text>
</comment>
<dbReference type="RefSeq" id="WP_183367488.1">
    <property type="nucleotide sequence ID" value="NZ_JACIEZ010000008.1"/>
</dbReference>
<dbReference type="EC" id="4.2.1.18" evidence="2"/>
<evidence type="ECO:0000313" key="3">
    <source>
        <dbReference type="Proteomes" id="UP000528286"/>
    </source>
</evidence>
<accession>A0A7W6J7F5</accession>
<comment type="similarity">
    <text evidence="1">Belongs to the enoyl-CoA hydratase/isomerase family.</text>
</comment>
<evidence type="ECO:0000313" key="2">
    <source>
        <dbReference type="EMBL" id="MBB4066195.1"/>
    </source>
</evidence>
<sequence length="254" mass="27430">MSFETIDLSWDERGVATLRLARPEKHNALNEAMMHELVEAADIVEATPAVRAVILSAHGKSFCAGGDLNWMQAQAARDRHGKIEGARQLSTMLSRLDCLSKPLIARVQGNAFGGGVGMMAVADIVVAAENARFALTETRLGLIPATIGPYVIRRIGEGAARRTFLNGHRFGTDEALRFGLVSRSAAPDALDAAVEEEVALLLDCAPGAISEAKSLIRTLARGEVEDPVAFSEKALADRWESEEAQSRIRRFLNP</sequence>
<dbReference type="PANTHER" id="PTHR42964:SF1">
    <property type="entry name" value="POLYKETIDE BIOSYNTHESIS ENOYL-COA HYDRATASE PKSH-RELATED"/>
    <property type="match status" value="1"/>
</dbReference>
<evidence type="ECO:0000256" key="1">
    <source>
        <dbReference type="ARBA" id="ARBA00005254"/>
    </source>
</evidence>
<dbReference type="EMBL" id="JACIEZ010000008">
    <property type="protein sequence ID" value="MBB4066195.1"/>
    <property type="molecule type" value="Genomic_DNA"/>
</dbReference>
<dbReference type="PANTHER" id="PTHR42964">
    <property type="entry name" value="ENOYL-COA HYDRATASE"/>
    <property type="match status" value="1"/>
</dbReference>
<dbReference type="Proteomes" id="UP000528286">
    <property type="component" value="Unassembled WGS sequence"/>
</dbReference>
<dbReference type="SUPFAM" id="SSF52096">
    <property type="entry name" value="ClpP/crotonase"/>
    <property type="match status" value="1"/>
</dbReference>
<gene>
    <name evidence="2" type="ORF">GGR23_003410</name>
</gene>
<keyword evidence="3" id="KW-1185">Reference proteome</keyword>